<dbReference type="InterPro" id="IPR022742">
    <property type="entry name" value="Hydrolase_4"/>
</dbReference>
<proteinExistence type="predicted"/>
<dbReference type="InterPro" id="IPR029058">
    <property type="entry name" value="AB_hydrolase_fold"/>
</dbReference>
<dbReference type="Proteomes" id="UP000477782">
    <property type="component" value="Unassembled WGS sequence"/>
</dbReference>
<dbReference type="InterPro" id="IPR051044">
    <property type="entry name" value="MAG_DAG_Lipase"/>
</dbReference>
<dbReference type="EMBL" id="JAAIVJ010000001">
    <property type="protein sequence ID" value="NEY89419.1"/>
    <property type="molecule type" value="Genomic_DNA"/>
</dbReference>
<organism evidence="2 3">
    <name type="scientific">Tabrizicola oligotrophica</name>
    <dbReference type="NCBI Taxonomy" id="2710650"/>
    <lineage>
        <taxon>Bacteria</taxon>
        <taxon>Pseudomonadati</taxon>
        <taxon>Pseudomonadota</taxon>
        <taxon>Alphaproteobacteria</taxon>
        <taxon>Rhodobacterales</taxon>
        <taxon>Paracoccaceae</taxon>
        <taxon>Tabrizicola</taxon>
    </lineage>
</organism>
<keyword evidence="3" id="KW-1185">Reference proteome</keyword>
<dbReference type="Pfam" id="PF12146">
    <property type="entry name" value="Hydrolase_4"/>
    <property type="match status" value="1"/>
</dbReference>
<sequence length="311" mass="34220">MSEAPFHDRLADGPAGGYARWLQAADGVQIRVGVWPQEAAKGTVFLLPGRTEYVEKYGRAAGDLAQRGYATLAIDWRGQGLADRGLDDPMTGHVGDFAEYQLDMAAVLTFARVEGLPQPWFLMGHSMGGCIGLRTLMGDHPFKAAAFSAPMWGILIAAWMRPMAIALSTASRWLRFDDRLVPGSKEVTYVLSSPFLANTLTTDPEMWDYMRQQALACPDLVLAGPSLGWLQAALTECHALSLMPSPDLAIVTALGLQERIIDTAPVHARMARWPKGMLSLYPAAEHEVMMERPATRERFFDESCALFDLHL</sequence>
<feature type="domain" description="Serine aminopeptidase S33" evidence="1">
    <location>
        <begin position="39"/>
        <end position="292"/>
    </location>
</feature>
<reference evidence="2 3" key="1">
    <citation type="submission" date="2020-02" db="EMBL/GenBank/DDBJ databases">
        <authorList>
            <person name="Chen W.-M."/>
        </authorList>
    </citation>
    <scope>NUCLEOTIDE SEQUENCE [LARGE SCALE GENOMIC DNA]</scope>
    <source>
        <strain evidence="2 3">KMS-5</strain>
    </source>
</reference>
<evidence type="ECO:0000313" key="2">
    <source>
        <dbReference type="EMBL" id="NEY89419.1"/>
    </source>
</evidence>
<dbReference type="AlphaFoldDB" id="A0A6M0QPN5"/>
<protein>
    <submittedName>
        <fullName evidence="2">Alpha/beta hydrolase</fullName>
    </submittedName>
</protein>
<name>A0A6M0QPN5_9RHOB</name>
<dbReference type="GO" id="GO:0016787">
    <property type="term" value="F:hydrolase activity"/>
    <property type="evidence" value="ECO:0007669"/>
    <property type="project" value="UniProtKB-KW"/>
</dbReference>
<evidence type="ECO:0000259" key="1">
    <source>
        <dbReference type="Pfam" id="PF12146"/>
    </source>
</evidence>
<evidence type="ECO:0000313" key="3">
    <source>
        <dbReference type="Proteomes" id="UP000477782"/>
    </source>
</evidence>
<dbReference type="PANTHER" id="PTHR11614">
    <property type="entry name" value="PHOSPHOLIPASE-RELATED"/>
    <property type="match status" value="1"/>
</dbReference>
<comment type="caution">
    <text evidence="2">The sequence shown here is derived from an EMBL/GenBank/DDBJ whole genome shotgun (WGS) entry which is preliminary data.</text>
</comment>
<dbReference type="SUPFAM" id="SSF53474">
    <property type="entry name" value="alpha/beta-Hydrolases"/>
    <property type="match status" value="1"/>
</dbReference>
<gene>
    <name evidence="2" type="ORF">G4Z14_03845</name>
</gene>
<keyword evidence="2" id="KW-0378">Hydrolase</keyword>
<dbReference type="Gene3D" id="3.40.50.1820">
    <property type="entry name" value="alpha/beta hydrolase"/>
    <property type="match status" value="1"/>
</dbReference>
<accession>A0A6M0QPN5</accession>
<dbReference type="RefSeq" id="WP_164623417.1">
    <property type="nucleotide sequence ID" value="NZ_JAAIVJ010000001.1"/>
</dbReference>